<evidence type="ECO:0000256" key="6">
    <source>
        <dbReference type="PROSITE-ProRule" id="PRU00723"/>
    </source>
</evidence>
<dbReference type="AlphaFoldDB" id="A0A507CEZ3"/>
<gene>
    <name evidence="10" type="ORF">SmJEL517_g00201</name>
</gene>
<protein>
    <recommendedName>
        <fullName evidence="12">C3H1-type domain-containing protein</fullName>
    </recommendedName>
</protein>
<keyword evidence="11" id="KW-1185">Reference proteome</keyword>
<dbReference type="PRINTS" id="PR01848">
    <property type="entry name" value="U2AUXFACTOR"/>
</dbReference>
<feature type="domain" description="C3H1-type" evidence="9">
    <location>
        <begin position="80"/>
        <end position="107"/>
    </location>
</feature>
<dbReference type="GO" id="GO:0003723">
    <property type="term" value="F:RNA binding"/>
    <property type="evidence" value="ECO:0007669"/>
    <property type="project" value="UniProtKB-UniRule"/>
</dbReference>
<proteinExistence type="predicted"/>
<dbReference type="Pfam" id="PF00642">
    <property type="entry name" value="zf-CCCH"/>
    <property type="match status" value="1"/>
</dbReference>
<keyword evidence="3 6" id="KW-0863">Zinc-finger</keyword>
<evidence type="ECO:0000256" key="3">
    <source>
        <dbReference type="ARBA" id="ARBA00022771"/>
    </source>
</evidence>
<reference evidence="10 11" key="1">
    <citation type="journal article" date="2019" name="Sci. Rep.">
        <title>Comparative genomics of chytrid fungi reveal insights into the obligate biotrophic and pathogenic lifestyle of Synchytrium endobioticum.</title>
        <authorList>
            <person name="van de Vossenberg B.T.L.H."/>
            <person name="Warris S."/>
            <person name="Nguyen H.D.T."/>
            <person name="van Gent-Pelzer M.P.E."/>
            <person name="Joly D.L."/>
            <person name="van de Geest H.C."/>
            <person name="Bonants P.J.M."/>
            <person name="Smith D.S."/>
            <person name="Levesque C.A."/>
            <person name="van der Lee T.A.J."/>
        </authorList>
    </citation>
    <scope>NUCLEOTIDE SEQUENCE [LARGE SCALE GENOMIC DNA]</scope>
    <source>
        <strain evidence="10 11">JEL517</strain>
    </source>
</reference>
<evidence type="ECO:0000256" key="4">
    <source>
        <dbReference type="ARBA" id="ARBA00022833"/>
    </source>
</evidence>
<dbReference type="InterPro" id="IPR035979">
    <property type="entry name" value="RBD_domain_sf"/>
</dbReference>
<dbReference type="OrthoDB" id="423462at2759"/>
<sequence>MSDSQLQEHFDNFFEDFFVELAKYGEIEEMNVCDNIGDHLVGNVYVRYRLEEDAGRAVETLNNRFYAGKPLYAELSPVTDFREACCRQYENSECTRGGFCNFMHLKAVTKQLRKDLMEGQRKTIKLQKAEREVKRDDDEDPRRSRR</sequence>
<evidence type="ECO:0000259" key="8">
    <source>
        <dbReference type="PROSITE" id="PS50102"/>
    </source>
</evidence>
<feature type="region of interest" description="Disordered" evidence="7">
    <location>
        <begin position="123"/>
        <end position="146"/>
    </location>
</feature>
<evidence type="ECO:0000256" key="5">
    <source>
        <dbReference type="PROSITE-ProRule" id="PRU00176"/>
    </source>
</evidence>
<dbReference type="GO" id="GO:0000398">
    <property type="term" value="P:mRNA splicing, via spliceosome"/>
    <property type="evidence" value="ECO:0007669"/>
    <property type="project" value="InterPro"/>
</dbReference>
<dbReference type="InterPro" id="IPR012677">
    <property type="entry name" value="Nucleotide-bd_a/b_plait_sf"/>
</dbReference>
<evidence type="ECO:0000256" key="2">
    <source>
        <dbReference type="ARBA" id="ARBA00022737"/>
    </source>
</evidence>
<dbReference type="STRING" id="1806994.A0A507CEZ3"/>
<dbReference type="InterPro" id="IPR000571">
    <property type="entry name" value="Znf_CCCH"/>
</dbReference>
<dbReference type="Proteomes" id="UP000319731">
    <property type="component" value="Unassembled WGS sequence"/>
</dbReference>
<dbReference type="RefSeq" id="XP_031027907.1">
    <property type="nucleotide sequence ID" value="XM_031166131.1"/>
</dbReference>
<feature type="domain" description="RRM" evidence="8">
    <location>
        <begin position="1"/>
        <end position="78"/>
    </location>
</feature>
<evidence type="ECO:0000259" key="9">
    <source>
        <dbReference type="PROSITE" id="PS50103"/>
    </source>
</evidence>
<keyword evidence="1 6" id="KW-0479">Metal-binding</keyword>
<dbReference type="FunFam" id="3.30.70.330:FF:000066">
    <property type="entry name" value="Splicing factor u2af 23 kDa subunit"/>
    <property type="match status" value="1"/>
</dbReference>
<evidence type="ECO:0000256" key="7">
    <source>
        <dbReference type="SAM" id="MobiDB-lite"/>
    </source>
</evidence>
<keyword evidence="5" id="KW-0694">RNA-binding</keyword>
<dbReference type="GO" id="GO:0008270">
    <property type="term" value="F:zinc ion binding"/>
    <property type="evidence" value="ECO:0007669"/>
    <property type="project" value="UniProtKB-KW"/>
</dbReference>
<dbReference type="EMBL" id="QEAO01000001">
    <property type="protein sequence ID" value="TPX38192.1"/>
    <property type="molecule type" value="Genomic_DNA"/>
</dbReference>
<dbReference type="Gene3D" id="3.30.70.330">
    <property type="match status" value="1"/>
</dbReference>
<evidence type="ECO:0000256" key="1">
    <source>
        <dbReference type="ARBA" id="ARBA00022723"/>
    </source>
</evidence>
<keyword evidence="4 6" id="KW-0862">Zinc</keyword>
<dbReference type="PROSITE" id="PS50102">
    <property type="entry name" value="RRM"/>
    <property type="match status" value="1"/>
</dbReference>
<dbReference type="InterPro" id="IPR003954">
    <property type="entry name" value="RRM_euk-type"/>
</dbReference>
<dbReference type="InterPro" id="IPR009145">
    <property type="entry name" value="U2AF_small"/>
</dbReference>
<dbReference type="Pfam" id="PF00076">
    <property type="entry name" value="RRM_1"/>
    <property type="match status" value="1"/>
</dbReference>
<evidence type="ECO:0008006" key="12">
    <source>
        <dbReference type="Google" id="ProtNLM"/>
    </source>
</evidence>
<organism evidence="10 11">
    <name type="scientific">Synchytrium microbalum</name>
    <dbReference type="NCBI Taxonomy" id="1806994"/>
    <lineage>
        <taxon>Eukaryota</taxon>
        <taxon>Fungi</taxon>
        <taxon>Fungi incertae sedis</taxon>
        <taxon>Chytridiomycota</taxon>
        <taxon>Chytridiomycota incertae sedis</taxon>
        <taxon>Chytridiomycetes</taxon>
        <taxon>Synchytriales</taxon>
        <taxon>Synchytriaceae</taxon>
        <taxon>Synchytrium</taxon>
    </lineage>
</organism>
<feature type="zinc finger region" description="C3H1-type" evidence="6">
    <location>
        <begin position="80"/>
        <end position="107"/>
    </location>
</feature>
<accession>A0A507CEZ3</accession>
<dbReference type="GeneID" id="42001428"/>
<dbReference type="PANTHER" id="PTHR12620">
    <property type="entry name" value="U2 SNRNP AUXILIARY FACTOR, SMALL SUBUNIT"/>
    <property type="match status" value="1"/>
</dbReference>
<evidence type="ECO:0000313" key="11">
    <source>
        <dbReference type="Proteomes" id="UP000319731"/>
    </source>
</evidence>
<comment type="caution">
    <text evidence="10">The sequence shown here is derived from an EMBL/GenBank/DDBJ whole genome shotgun (WGS) entry which is preliminary data.</text>
</comment>
<dbReference type="SMART" id="SM00361">
    <property type="entry name" value="RRM_1"/>
    <property type="match status" value="1"/>
</dbReference>
<dbReference type="SUPFAM" id="SSF54928">
    <property type="entry name" value="RNA-binding domain, RBD"/>
    <property type="match status" value="1"/>
</dbReference>
<dbReference type="GO" id="GO:0089701">
    <property type="term" value="C:U2AF complex"/>
    <property type="evidence" value="ECO:0007669"/>
    <property type="project" value="InterPro"/>
</dbReference>
<dbReference type="PROSITE" id="PS50103">
    <property type="entry name" value="ZF_C3H1"/>
    <property type="match status" value="1"/>
</dbReference>
<dbReference type="InterPro" id="IPR000504">
    <property type="entry name" value="RRM_dom"/>
</dbReference>
<keyword evidence="2" id="KW-0677">Repeat</keyword>
<evidence type="ECO:0000313" key="10">
    <source>
        <dbReference type="EMBL" id="TPX38192.1"/>
    </source>
</evidence>
<name>A0A507CEZ3_9FUNG</name>